<feature type="region of interest" description="Disordered" evidence="11">
    <location>
        <begin position="1"/>
        <end position="23"/>
    </location>
</feature>
<evidence type="ECO:0000256" key="11">
    <source>
        <dbReference type="SAM" id="MobiDB-lite"/>
    </source>
</evidence>
<dbReference type="PROSITE" id="PS51882">
    <property type="entry name" value="G_ALPHA"/>
    <property type="match status" value="1"/>
</dbReference>
<dbReference type="SUPFAM" id="SSF52540">
    <property type="entry name" value="P-loop containing nucleoside triphosphate hydrolases"/>
    <property type="match status" value="1"/>
</dbReference>
<evidence type="ECO:0000256" key="9">
    <source>
        <dbReference type="PIRSR" id="PIRSR601019-1"/>
    </source>
</evidence>
<keyword evidence="6" id="KW-0564">Palmitate</keyword>
<dbReference type="Proteomes" id="UP000567179">
    <property type="component" value="Unassembled WGS sequence"/>
</dbReference>
<feature type="binding site" evidence="10">
    <location>
        <position position="173"/>
    </location>
    <ligand>
        <name>Mg(2+)</name>
        <dbReference type="ChEBI" id="CHEBI:18420"/>
    </ligand>
</feature>
<evidence type="ECO:0000313" key="13">
    <source>
        <dbReference type="Proteomes" id="UP000567179"/>
    </source>
</evidence>
<feature type="binding site" evidence="10">
    <location>
        <position position="42"/>
    </location>
    <ligand>
        <name>Mg(2+)</name>
        <dbReference type="ChEBI" id="CHEBI:18420"/>
    </ligand>
</feature>
<evidence type="ECO:0000256" key="2">
    <source>
        <dbReference type="ARBA" id="ARBA00022723"/>
    </source>
</evidence>
<dbReference type="Pfam" id="PF00503">
    <property type="entry name" value="G-alpha"/>
    <property type="match status" value="1"/>
</dbReference>
<evidence type="ECO:0000256" key="4">
    <source>
        <dbReference type="ARBA" id="ARBA00022842"/>
    </source>
</evidence>
<dbReference type="GO" id="GO:0046872">
    <property type="term" value="F:metal ion binding"/>
    <property type="evidence" value="ECO:0007669"/>
    <property type="project" value="UniProtKB-KW"/>
</dbReference>
<comment type="caution">
    <text evidence="12">The sequence shown here is derived from an EMBL/GenBank/DDBJ whole genome shotgun (WGS) entry which is preliminary data.</text>
</comment>
<evidence type="ECO:0000256" key="6">
    <source>
        <dbReference type="ARBA" id="ARBA00023139"/>
    </source>
</evidence>
<evidence type="ECO:0000256" key="8">
    <source>
        <dbReference type="ARBA" id="ARBA00023288"/>
    </source>
</evidence>
<evidence type="ECO:0000256" key="3">
    <source>
        <dbReference type="ARBA" id="ARBA00022741"/>
    </source>
</evidence>
<dbReference type="PRINTS" id="PR00318">
    <property type="entry name" value="GPROTEINA"/>
</dbReference>
<dbReference type="FunFam" id="3.40.50.300:FF:000692">
    <property type="entry name" value="Guanine nucleotide-binding protein subunit alpha"/>
    <property type="match status" value="1"/>
</dbReference>
<dbReference type="InterPro" id="IPR011025">
    <property type="entry name" value="GproteinA_insert"/>
</dbReference>
<gene>
    <name evidence="12" type="ORF">D9619_012602</name>
</gene>
<evidence type="ECO:0000256" key="1">
    <source>
        <dbReference type="ARBA" id="ARBA00022707"/>
    </source>
</evidence>
<keyword evidence="5 9" id="KW-0342">GTP-binding</keyword>
<keyword evidence="4 10" id="KW-0460">Magnesium</keyword>
<proteinExistence type="predicted"/>
<dbReference type="OrthoDB" id="5817230at2759"/>
<evidence type="ECO:0000256" key="5">
    <source>
        <dbReference type="ARBA" id="ARBA00023134"/>
    </source>
</evidence>
<dbReference type="GO" id="GO:0005737">
    <property type="term" value="C:cytoplasm"/>
    <property type="evidence" value="ECO:0007669"/>
    <property type="project" value="TreeGrafter"/>
</dbReference>
<evidence type="ECO:0000256" key="7">
    <source>
        <dbReference type="ARBA" id="ARBA00023224"/>
    </source>
</evidence>
<organism evidence="12 13">
    <name type="scientific">Psilocybe cf. subviscida</name>
    <dbReference type="NCBI Taxonomy" id="2480587"/>
    <lineage>
        <taxon>Eukaryota</taxon>
        <taxon>Fungi</taxon>
        <taxon>Dikarya</taxon>
        <taxon>Basidiomycota</taxon>
        <taxon>Agaricomycotina</taxon>
        <taxon>Agaricomycetes</taxon>
        <taxon>Agaricomycetidae</taxon>
        <taxon>Agaricales</taxon>
        <taxon>Agaricineae</taxon>
        <taxon>Strophariaceae</taxon>
        <taxon>Psilocybe</taxon>
    </lineage>
</organism>
<reference evidence="12 13" key="1">
    <citation type="journal article" date="2020" name="ISME J.">
        <title>Uncovering the hidden diversity of litter-decomposition mechanisms in mushroom-forming fungi.</title>
        <authorList>
            <person name="Floudas D."/>
            <person name="Bentzer J."/>
            <person name="Ahren D."/>
            <person name="Johansson T."/>
            <person name="Persson P."/>
            <person name="Tunlid A."/>
        </authorList>
    </citation>
    <scope>NUCLEOTIDE SEQUENCE [LARGE SCALE GENOMIC DNA]</scope>
    <source>
        <strain evidence="12 13">CBS 101986</strain>
    </source>
</reference>
<feature type="binding site" evidence="9">
    <location>
        <position position="317"/>
    </location>
    <ligand>
        <name>GTP</name>
        <dbReference type="ChEBI" id="CHEBI:37565"/>
    </ligand>
</feature>
<dbReference type="SMART" id="SM00275">
    <property type="entry name" value="G_alpha"/>
    <property type="match status" value="1"/>
</dbReference>
<dbReference type="GO" id="GO:0005834">
    <property type="term" value="C:heterotrimeric G-protein complex"/>
    <property type="evidence" value="ECO:0007669"/>
    <property type="project" value="TreeGrafter"/>
</dbReference>
<dbReference type="GO" id="GO:0031683">
    <property type="term" value="F:G-protein beta/gamma-subunit complex binding"/>
    <property type="evidence" value="ECO:0007669"/>
    <property type="project" value="InterPro"/>
</dbReference>
<accession>A0A8H5B8S6</accession>
<dbReference type="InterPro" id="IPR027417">
    <property type="entry name" value="P-loop_NTPase"/>
</dbReference>
<dbReference type="PANTHER" id="PTHR10218:SF362">
    <property type="entry name" value="G PROTEIN ALPHA O SUBUNIT"/>
    <property type="match status" value="1"/>
</dbReference>
<dbReference type="EMBL" id="JAACJJ010000032">
    <property type="protein sequence ID" value="KAF5317722.1"/>
    <property type="molecule type" value="Genomic_DNA"/>
</dbReference>
<dbReference type="GO" id="GO:0003924">
    <property type="term" value="F:GTPase activity"/>
    <property type="evidence" value="ECO:0007669"/>
    <property type="project" value="InterPro"/>
</dbReference>
<dbReference type="GO" id="GO:0005525">
    <property type="term" value="F:GTP binding"/>
    <property type="evidence" value="ECO:0007669"/>
    <property type="project" value="UniProtKB-KW"/>
</dbReference>
<dbReference type="Gene3D" id="3.40.50.300">
    <property type="entry name" value="P-loop containing nucleotide triphosphate hydrolases"/>
    <property type="match status" value="1"/>
</dbReference>
<keyword evidence="8" id="KW-0449">Lipoprotein</keyword>
<dbReference type="GO" id="GO:0007188">
    <property type="term" value="P:adenylate cyclase-modulating G protein-coupled receptor signaling pathway"/>
    <property type="evidence" value="ECO:0007669"/>
    <property type="project" value="TreeGrafter"/>
</dbReference>
<dbReference type="GO" id="GO:0001664">
    <property type="term" value="F:G protein-coupled receptor binding"/>
    <property type="evidence" value="ECO:0007669"/>
    <property type="project" value="TreeGrafter"/>
</dbReference>
<keyword evidence="3 9" id="KW-0547">Nucleotide-binding</keyword>
<dbReference type="PANTHER" id="PTHR10218">
    <property type="entry name" value="GTP-BINDING PROTEIN ALPHA SUBUNIT"/>
    <property type="match status" value="1"/>
</dbReference>
<keyword evidence="13" id="KW-1185">Reference proteome</keyword>
<name>A0A8H5B8S6_9AGAR</name>
<evidence type="ECO:0000313" key="12">
    <source>
        <dbReference type="EMBL" id="KAF5317722.1"/>
    </source>
</evidence>
<keyword evidence="2 10" id="KW-0479">Metal-binding</keyword>
<dbReference type="InterPro" id="IPR001019">
    <property type="entry name" value="Gprotein_alpha_su"/>
</dbReference>
<dbReference type="CDD" id="cd00066">
    <property type="entry name" value="G-alpha"/>
    <property type="match status" value="1"/>
</dbReference>
<dbReference type="AlphaFoldDB" id="A0A8H5B8S6"/>
<dbReference type="Gene3D" id="1.10.400.10">
    <property type="entry name" value="GI Alpha 1, domain 2-like"/>
    <property type="match status" value="1"/>
</dbReference>
<keyword evidence="7" id="KW-0807">Transducer</keyword>
<sequence length="344" mass="38926">MGSTNSKPRPPKAVSEQPLEAQFRPPVPKKILLLGTSDSGKSTVLKQIQSISTGEIDSEHRSSWAEAIGQNVRESIQHLISRMEAHGVWFSHQATRDHANTLSCLRPGFLPMHVAEIIRHLWHDTLTQNFVEAHRAEALLYDCSEHFLDKVVEIGRADYWPTDEDILRCRRVSTGISVWHGCMGSTLVDVCDVGGTRSERRKWSKCFDEASVVLFCASLTDYSKALREENQQSRFTDSLAVFEAIINSPNLQNARIMLLLTKSDIFSDQLAEVPLASFCSDFTAKPTTENGIHYIRNRFMDLRHDRDRKINTFVMNATNTDQVKRALSYIPGIVPEKVPDPYDL</sequence>
<evidence type="ECO:0000256" key="10">
    <source>
        <dbReference type="PIRSR" id="PIRSR601019-2"/>
    </source>
</evidence>
<protein>
    <recommendedName>
        <fullName evidence="14">Guanine nucleotide binding protein, alpha subunit</fullName>
    </recommendedName>
</protein>
<dbReference type="SUPFAM" id="SSF47895">
    <property type="entry name" value="Transducin (alpha subunit), insertion domain"/>
    <property type="match status" value="1"/>
</dbReference>
<evidence type="ECO:0008006" key="14">
    <source>
        <dbReference type="Google" id="ProtNLM"/>
    </source>
</evidence>
<keyword evidence="1" id="KW-0519">Myristate</keyword>